<reference evidence="3 4" key="1">
    <citation type="journal article" date="2007" name="Nat. Biotechnol.">
        <title>Genome sequence of the lignocellulose-bioconverting and xylose-fermenting yeast Pichia stipitis.</title>
        <authorList>
            <person name="Jeffries T.W."/>
            <person name="Grigoriev I.V."/>
            <person name="Grimwood J."/>
            <person name="Laplaza J.M."/>
            <person name="Aerts A."/>
            <person name="Salamov A."/>
            <person name="Schmutz J."/>
            <person name="Lindquist E."/>
            <person name="Dehal P."/>
            <person name="Shapiro H."/>
            <person name="Jin Y.S."/>
            <person name="Passoth V."/>
            <person name="Richardson P.M."/>
        </authorList>
    </citation>
    <scope>NUCLEOTIDE SEQUENCE [LARGE SCALE GENOMIC DNA]</scope>
    <source>
        <strain evidence="4">ATCC 58785 / CBS 6054 / NBRC 10063 / NRRL Y-11545</strain>
    </source>
</reference>
<evidence type="ECO:0000313" key="4">
    <source>
        <dbReference type="Proteomes" id="UP000002258"/>
    </source>
</evidence>
<dbReference type="KEGG" id="pic:PICST_33654"/>
<name>A3LZS6_PICST</name>
<feature type="compositionally biased region" description="Acidic residues" evidence="1">
    <location>
        <begin position="113"/>
        <end position="132"/>
    </location>
</feature>
<evidence type="ECO:0000313" key="3">
    <source>
        <dbReference type="EMBL" id="ABN68391.2"/>
    </source>
</evidence>
<dbReference type="OMA" id="DHIVRDD"/>
<dbReference type="STRING" id="322104.A3LZS6"/>
<sequence>MASESKIGYPTREYRIPYDNSASSDLHTEWYLILTSNNYHFYFNRLLKQSYWQLADIAAEFKDVDIEEFVSAINFDVISLMFARNVGLKGLDGYYFEKQDADQDTIEVEEFEEEEEEIRESDTGDAEEVEIDVEARDGMIREFLLEEGYEVKEEKAEDEVKEEPKAPTGISLVSGYSSSEEEDDESGEEKPAEKGSNSVEKNDHHDISQDKEEQVEEVDDLQSDESDSENSGLDLNISEDEDGSERLQTSAVTEFIELLDMFADRIDKYQPWDLIEEELLPDFVKHPQYYALEHASQREEAFDEWLKSRSQKEDNSSEKEVTQEPPLYPTPTLDFYHFLQDHKKELKSATYQEFYNKNHEHINDVDLVSKEKEALFRKFKIMLQDQTEFEKSAKKSKALSPGINLKRYKLDEFLSTQESVEIHPGQLQEITNSGSTDYGKWLALANKLNLRKELIESTKNFIVGDEKRLAAYLDKFSSN</sequence>
<feature type="compositionally biased region" description="Basic and acidic residues" evidence="1">
    <location>
        <begin position="303"/>
        <end position="322"/>
    </location>
</feature>
<proteinExistence type="predicted"/>
<dbReference type="HOGENOM" id="CLU_049045_0_0_1"/>
<dbReference type="Proteomes" id="UP000002258">
    <property type="component" value="Chromosome 8"/>
</dbReference>
<feature type="region of interest" description="Disordered" evidence="1">
    <location>
        <begin position="303"/>
        <end position="326"/>
    </location>
</feature>
<feature type="compositionally biased region" description="Basic and acidic residues" evidence="1">
    <location>
        <begin position="200"/>
        <end position="212"/>
    </location>
</feature>
<protein>
    <recommendedName>
        <fullName evidence="2">FF domain-containing protein</fullName>
    </recommendedName>
</protein>
<dbReference type="GeneID" id="4840834"/>
<dbReference type="SUPFAM" id="SSF81698">
    <property type="entry name" value="FF domain"/>
    <property type="match status" value="1"/>
</dbReference>
<evidence type="ECO:0000256" key="1">
    <source>
        <dbReference type="SAM" id="MobiDB-lite"/>
    </source>
</evidence>
<dbReference type="EMBL" id="CP000502">
    <property type="protein sequence ID" value="ABN68391.2"/>
    <property type="molecule type" value="Genomic_DNA"/>
</dbReference>
<feature type="region of interest" description="Disordered" evidence="1">
    <location>
        <begin position="152"/>
        <end position="246"/>
    </location>
</feature>
<dbReference type="InterPro" id="IPR002713">
    <property type="entry name" value="FF_domain"/>
</dbReference>
<keyword evidence="4" id="KW-1185">Reference proteome</keyword>
<evidence type="ECO:0000259" key="2">
    <source>
        <dbReference type="Pfam" id="PF01846"/>
    </source>
</evidence>
<dbReference type="OrthoDB" id="4023202at2759"/>
<gene>
    <name evidence="3" type="ORF">PICST_33654</name>
</gene>
<feature type="region of interest" description="Disordered" evidence="1">
    <location>
        <begin position="113"/>
        <end position="133"/>
    </location>
</feature>
<dbReference type="Gene3D" id="1.10.10.440">
    <property type="entry name" value="FF domain"/>
    <property type="match status" value="1"/>
</dbReference>
<feature type="domain" description="FF" evidence="2">
    <location>
        <begin position="252"/>
        <end position="305"/>
    </location>
</feature>
<dbReference type="InterPro" id="IPR036517">
    <property type="entry name" value="FF_domain_sf"/>
</dbReference>
<dbReference type="AlphaFoldDB" id="A3LZS6"/>
<dbReference type="RefSeq" id="XP_001386420.2">
    <property type="nucleotide sequence ID" value="XM_001386383.1"/>
</dbReference>
<dbReference type="eggNOG" id="KOG0152">
    <property type="taxonomic scope" value="Eukaryota"/>
</dbReference>
<dbReference type="Pfam" id="PF01846">
    <property type="entry name" value="FF"/>
    <property type="match status" value="1"/>
</dbReference>
<organism evidence="3 4">
    <name type="scientific">Scheffersomyces stipitis (strain ATCC 58785 / CBS 6054 / NBRC 10063 / NRRL Y-11545)</name>
    <name type="common">Yeast</name>
    <name type="synonym">Pichia stipitis</name>
    <dbReference type="NCBI Taxonomy" id="322104"/>
    <lineage>
        <taxon>Eukaryota</taxon>
        <taxon>Fungi</taxon>
        <taxon>Dikarya</taxon>
        <taxon>Ascomycota</taxon>
        <taxon>Saccharomycotina</taxon>
        <taxon>Pichiomycetes</taxon>
        <taxon>Debaryomycetaceae</taxon>
        <taxon>Scheffersomyces</taxon>
    </lineage>
</organism>
<feature type="compositionally biased region" description="Acidic residues" evidence="1">
    <location>
        <begin position="213"/>
        <end position="228"/>
    </location>
</feature>
<accession>A3LZS6</accession>
<dbReference type="InParanoid" id="A3LZS6"/>